<keyword evidence="2" id="KW-0479">Metal-binding</keyword>
<dbReference type="PROSITE" id="PS50114">
    <property type="entry name" value="GATA_ZN_FINGER_2"/>
    <property type="match status" value="1"/>
</dbReference>
<evidence type="ECO:0000256" key="7">
    <source>
        <dbReference type="ARBA" id="ARBA00023242"/>
    </source>
</evidence>
<accession>G0S3V6</accession>
<feature type="domain" description="GATA-type" evidence="10">
    <location>
        <begin position="341"/>
        <end position="388"/>
    </location>
</feature>
<keyword evidence="4" id="KW-0862">Zinc</keyword>
<evidence type="ECO:0000259" key="10">
    <source>
        <dbReference type="PROSITE" id="PS50114"/>
    </source>
</evidence>
<dbReference type="Gene3D" id="3.30.50.10">
    <property type="entry name" value="Erythroid Transcription Factor GATA-1, subunit A"/>
    <property type="match status" value="1"/>
</dbReference>
<dbReference type="Pfam" id="PF25026">
    <property type="entry name" value="Asd-4"/>
    <property type="match status" value="1"/>
</dbReference>
<dbReference type="KEGG" id="cthr:CTHT_0039030"/>
<dbReference type="PRINTS" id="PR00619">
    <property type="entry name" value="GATAZNFINGER"/>
</dbReference>
<dbReference type="GO" id="GO:0008270">
    <property type="term" value="F:zinc ion binding"/>
    <property type="evidence" value="ECO:0007669"/>
    <property type="project" value="UniProtKB-KW"/>
</dbReference>
<dbReference type="PANTHER" id="PTHR10071:SF338">
    <property type="entry name" value="GATA-TYPE DOMAIN-CONTAINING PROTEIN"/>
    <property type="match status" value="1"/>
</dbReference>
<dbReference type="InterPro" id="IPR039355">
    <property type="entry name" value="Transcription_factor_GATA"/>
</dbReference>
<organism evidence="12">
    <name type="scientific">Chaetomium thermophilum (strain DSM 1495 / CBS 144.50 / IMI 039719)</name>
    <name type="common">Thermochaetoides thermophila</name>
    <dbReference type="NCBI Taxonomy" id="759272"/>
    <lineage>
        <taxon>Eukaryota</taxon>
        <taxon>Fungi</taxon>
        <taxon>Dikarya</taxon>
        <taxon>Ascomycota</taxon>
        <taxon>Pezizomycotina</taxon>
        <taxon>Sordariomycetes</taxon>
        <taxon>Sordariomycetidae</taxon>
        <taxon>Sordariales</taxon>
        <taxon>Chaetomiaceae</taxon>
        <taxon>Thermochaetoides</taxon>
    </lineage>
</organism>
<dbReference type="SUPFAM" id="SSF57716">
    <property type="entry name" value="Glucocorticoid receptor-like (DNA-binding domain)"/>
    <property type="match status" value="1"/>
</dbReference>
<feature type="compositionally biased region" description="Low complexity" evidence="9">
    <location>
        <begin position="405"/>
        <end position="415"/>
    </location>
</feature>
<dbReference type="RefSeq" id="XP_006694314.1">
    <property type="nucleotide sequence ID" value="XM_006694251.1"/>
</dbReference>
<feature type="region of interest" description="Disordered" evidence="9">
    <location>
        <begin position="619"/>
        <end position="651"/>
    </location>
</feature>
<keyword evidence="5" id="KW-0805">Transcription regulation</keyword>
<dbReference type="GO" id="GO:0000122">
    <property type="term" value="P:negative regulation of transcription by RNA polymerase II"/>
    <property type="evidence" value="ECO:0007669"/>
    <property type="project" value="TreeGrafter"/>
</dbReference>
<evidence type="ECO:0000256" key="1">
    <source>
        <dbReference type="ARBA" id="ARBA00004123"/>
    </source>
</evidence>
<dbReference type="InterPro" id="IPR000679">
    <property type="entry name" value="Znf_GATA"/>
</dbReference>
<keyword evidence="12" id="KW-1185">Reference proteome</keyword>
<comment type="subcellular location">
    <subcellularLocation>
        <location evidence="1">Nucleus</location>
    </subcellularLocation>
</comment>
<dbReference type="GO" id="GO:0000978">
    <property type="term" value="F:RNA polymerase II cis-regulatory region sequence-specific DNA binding"/>
    <property type="evidence" value="ECO:0007669"/>
    <property type="project" value="TreeGrafter"/>
</dbReference>
<dbReference type="InterPro" id="IPR056998">
    <property type="entry name" value="Asd-4/GZF3_helical"/>
</dbReference>
<feature type="region of interest" description="Disordered" evidence="9">
    <location>
        <begin position="149"/>
        <end position="171"/>
    </location>
</feature>
<dbReference type="STRING" id="759272.G0S3V6"/>
<keyword evidence="7" id="KW-0539">Nucleus</keyword>
<reference evidence="11 12" key="1">
    <citation type="journal article" date="2011" name="Cell">
        <title>Insight into structure and assembly of the nuclear pore complex by utilizing the genome of a eukaryotic thermophile.</title>
        <authorList>
            <person name="Amlacher S."/>
            <person name="Sarges P."/>
            <person name="Flemming D."/>
            <person name="van Noort V."/>
            <person name="Kunze R."/>
            <person name="Devos D.P."/>
            <person name="Arumugam M."/>
            <person name="Bork P."/>
            <person name="Hurt E."/>
        </authorList>
    </citation>
    <scope>NUCLEOTIDE SEQUENCE [LARGE SCALE GENOMIC DNA]</scope>
    <source>
        <strain evidence="12">DSM 1495 / CBS 144.50 / IMI 039719</strain>
    </source>
</reference>
<dbReference type="GeneID" id="18257941"/>
<dbReference type="eggNOG" id="KOG1601">
    <property type="taxonomic scope" value="Eukaryota"/>
</dbReference>
<feature type="region of interest" description="Disordered" evidence="9">
    <location>
        <begin position="395"/>
        <end position="420"/>
    </location>
</feature>
<proteinExistence type="predicted"/>
<dbReference type="FunFam" id="3.30.50.10:FF:000007">
    <property type="entry name" value="Nitrogen regulatory AreA, N-terminal"/>
    <property type="match status" value="1"/>
</dbReference>
<dbReference type="HOGENOM" id="CLU_420910_0_0_1"/>
<name>G0S3V6_CHATD</name>
<evidence type="ECO:0000256" key="2">
    <source>
        <dbReference type="ARBA" id="ARBA00022723"/>
    </source>
</evidence>
<evidence type="ECO:0000256" key="8">
    <source>
        <dbReference type="PROSITE-ProRule" id="PRU00094"/>
    </source>
</evidence>
<dbReference type="InterPro" id="IPR013088">
    <property type="entry name" value="Znf_NHR/GATA"/>
</dbReference>
<feature type="compositionally biased region" description="Basic and acidic residues" evidence="9">
    <location>
        <begin position="619"/>
        <end position="644"/>
    </location>
</feature>
<keyword evidence="3 8" id="KW-0863">Zinc-finger</keyword>
<dbReference type="PANTHER" id="PTHR10071">
    <property type="entry name" value="TRANSCRIPTION FACTOR GATA FAMILY MEMBER"/>
    <property type="match status" value="1"/>
</dbReference>
<feature type="region of interest" description="Disordered" evidence="9">
    <location>
        <begin position="229"/>
        <end position="287"/>
    </location>
</feature>
<protein>
    <submittedName>
        <fullName evidence="11">Putative GATA zinc finger protein</fullName>
    </submittedName>
</protein>
<dbReference type="Pfam" id="PF00320">
    <property type="entry name" value="GATA"/>
    <property type="match status" value="1"/>
</dbReference>
<dbReference type="Proteomes" id="UP000008066">
    <property type="component" value="Unassembled WGS sequence"/>
</dbReference>
<dbReference type="SMART" id="SM00401">
    <property type="entry name" value="ZnF_GATA"/>
    <property type="match status" value="1"/>
</dbReference>
<evidence type="ECO:0000256" key="4">
    <source>
        <dbReference type="ARBA" id="ARBA00022833"/>
    </source>
</evidence>
<dbReference type="GO" id="GO:0000981">
    <property type="term" value="F:DNA-binding transcription factor activity, RNA polymerase II-specific"/>
    <property type="evidence" value="ECO:0007669"/>
    <property type="project" value="TreeGrafter"/>
</dbReference>
<evidence type="ECO:0000313" key="12">
    <source>
        <dbReference type="Proteomes" id="UP000008066"/>
    </source>
</evidence>
<feature type="compositionally biased region" description="Low complexity" evidence="9">
    <location>
        <begin position="229"/>
        <end position="253"/>
    </location>
</feature>
<dbReference type="PROSITE" id="PS00344">
    <property type="entry name" value="GATA_ZN_FINGER_1"/>
    <property type="match status" value="1"/>
</dbReference>
<dbReference type="OMA" id="ARNSAFC"/>
<dbReference type="GO" id="GO:0005634">
    <property type="term" value="C:nucleus"/>
    <property type="evidence" value="ECO:0007669"/>
    <property type="project" value="UniProtKB-SubCell"/>
</dbReference>
<evidence type="ECO:0000256" key="6">
    <source>
        <dbReference type="ARBA" id="ARBA00023163"/>
    </source>
</evidence>
<sequence>MLLPDAPSSLDFDPHRIRTEQADDEKRTHHTSQSHSHARNSAFCLLFPYSTPRYSLNQPTFESPVLRELVAVAVRWPPCHNCVFDSHGSVTDTSFDSKRDTFVSKATRTRLDSLSVHTLFHSSLPTTATPGQRVVGRCACALLPSQPHDTDKLDSAIEPSPMSQEQPAVQAPADPALLPAPAAEAPASVKTESESQQAIAEQVASALPAALEAEAVRQNPVTTAPEVPAQAVPAPQDPSTQVQPQQPQSVAPAQPQPVPQAQPQPQIQAPPVQPPQAQPQLQQAQPEAHAALNIVPPVAPVASQPANTQPRPVAIAPATMYPAGTSPASTAPAPGGNLPTCQNCGTSTTPLWRRDETGAVLCNACGLFLKLHGRPRPISLKTDVIKSRNRVKTMRPDLKQKKAQQHAQAQAQAQAQRHDLPPDMNGADLANAVNGAAAAAAAAASLSARRASQKPNGVDDNSPISRTGTPNLYASHLPHIYQNVDDQFQAQQLSGFVGPDGRAPSPLNGEQMPQTTEQLLATNASLKTRVSELEVIQELYRGRIQQLEQEEANRQVAEKNKNEAEQQLRAQLESVTKELEESHRRENMLKRRLDELEVELKEAKEAAKAAQEELRKVKEELEAKESERPAKKQRVEEPQVKSEEQVAASTS</sequence>
<evidence type="ECO:0000256" key="9">
    <source>
        <dbReference type="SAM" id="MobiDB-lite"/>
    </source>
</evidence>
<dbReference type="CDD" id="cd00202">
    <property type="entry name" value="ZnF_GATA"/>
    <property type="match status" value="1"/>
</dbReference>
<gene>
    <name evidence="11" type="ORF">CTHT_0039030</name>
</gene>
<dbReference type="EMBL" id="GL988041">
    <property type="protein sequence ID" value="EGS22018.1"/>
    <property type="molecule type" value="Genomic_DNA"/>
</dbReference>
<feature type="region of interest" description="Disordered" evidence="9">
    <location>
        <begin position="448"/>
        <end position="469"/>
    </location>
</feature>
<dbReference type="OrthoDB" id="515401at2759"/>
<evidence type="ECO:0000256" key="3">
    <source>
        <dbReference type="ARBA" id="ARBA00022771"/>
    </source>
</evidence>
<evidence type="ECO:0000313" key="11">
    <source>
        <dbReference type="EMBL" id="EGS22018.1"/>
    </source>
</evidence>
<evidence type="ECO:0000256" key="5">
    <source>
        <dbReference type="ARBA" id="ARBA00023015"/>
    </source>
</evidence>
<dbReference type="AlphaFoldDB" id="G0S3V6"/>
<dbReference type="GO" id="GO:0045944">
    <property type="term" value="P:positive regulation of transcription by RNA polymerase II"/>
    <property type="evidence" value="ECO:0007669"/>
    <property type="project" value="TreeGrafter"/>
</dbReference>
<keyword evidence="6" id="KW-0804">Transcription</keyword>